<organism evidence="29">
    <name type="scientific">Cupressus virus 1</name>
    <dbReference type="NCBI Taxonomy" id="2977965"/>
    <lineage>
        <taxon>Viruses</taxon>
        <taxon>Riboviria</taxon>
        <taxon>Orthornavirae</taxon>
        <taxon>Negarnaviricota</taxon>
        <taxon>Haploviricotina</taxon>
        <taxon>Monjiviricetes</taxon>
        <taxon>Mononegavirales</taxon>
        <taxon>Rhabdoviridae</taxon>
        <taxon>Betarhabdovirinae</taxon>
        <taxon>Alphagymnorhavirus</taxon>
        <taxon>Alphagymnorhavirus cupressi</taxon>
    </lineage>
</organism>
<comment type="catalytic activity">
    <reaction evidence="24">
        <text>a 5'-end (5'-triphosphoguanosine)-adenylyl-adenylyl-cytidylyl-adenosine in mRNA + S-adenosyl-L-methionine = a 5'-end (5'-triphosphoguanosine)-(2'-O-methyladenylyl)-adenylyl-cytidylyl-adenosine in mRNA + S-adenosyl-L-homocysteine + H(+)</text>
        <dbReference type="Rhea" id="RHEA:65380"/>
        <dbReference type="Rhea" id="RHEA-COMP:16797"/>
        <dbReference type="Rhea" id="RHEA-COMP:16801"/>
        <dbReference type="ChEBI" id="CHEBI:15378"/>
        <dbReference type="ChEBI" id="CHEBI:57856"/>
        <dbReference type="ChEBI" id="CHEBI:59789"/>
        <dbReference type="ChEBI" id="CHEBI:156482"/>
        <dbReference type="ChEBI" id="CHEBI:156484"/>
    </reaction>
</comment>
<evidence type="ECO:0000256" key="22">
    <source>
        <dbReference type="ARBA" id="ARBA00030436"/>
    </source>
</evidence>
<evidence type="ECO:0000256" key="21">
    <source>
        <dbReference type="ARBA" id="ARBA00026099"/>
    </source>
</evidence>
<evidence type="ECO:0000256" key="17">
    <source>
        <dbReference type="ARBA" id="ARBA00023200"/>
    </source>
</evidence>
<evidence type="ECO:0000256" key="23">
    <source>
        <dbReference type="ARBA" id="ARBA00031012"/>
    </source>
</evidence>
<reference evidence="29" key="1">
    <citation type="journal article" date="2022" name="bioRxiv">
        <title>Unlocking the hidden genetic diversity of varicosaviruses, the neglected plant rhabdoviruses.</title>
        <authorList>
            <person name="Bejerman N."/>
            <person name="Dietzgen R.G."/>
            <person name="Debat H."/>
        </authorList>
    </citation>
    <scope>NUCLEOTIDE SEQUENCE</scope>
</reference>
<evidence type="ECO:0000256" key="10">
    <source>
        <dbReference type="ARBA" id="ARBA00022695"/>
    </source>
</evidence>
<evidence type="ECO:0000256" key="11">
    <source>
        <dbReference type="ARBA" id="ARBA00022741"/>
    </source>
</evidence>
<proteinExistence type="predicted"/>
<keyword evidence="10" id="KW-0548">Nucleotidyltransferase</keyword>
<comment type="subcellular location">
    <subcellularLocation>
        <location evidence="1">Host cytoplasm</location>
    </subcellularLocation>
    <subcellularLocation>
        <location evidence="2">Virion</location>
    </subcellularLocation>
</comment>
<comment type="catalytic activity">
    <reaction evidence="26">
        <text>GTP + H2O = GDP + phosphate + H(+)</text>
        <dbReference type="Rhea" id="RHEA:19669"/>
        <dbReference type="ChEBI" id="CHEBI:15377"/>
        <dbReference type="ChEBI" id="CHEBI:15378"/>
        <dbReference type="ChEBI" id="CHEBI:37565"/>
        <dbReference type="ChEBI" id="CHEBI:43474"/>
        <dbReference type="ChEBI" id="CHEBI:58189"/>
    </reaction>
</comment>
<evidence type="ECO:0000256" key="5">
    <source>
        <dbReference type="ARBA" id="ARBA00022484"/>
    </source>
</evidence>
<keyword evidence="14" id="KW-0946">Virion</keyword>
<keyword evidence="9" id="KW-0949">S-adenosyl-L-methionine</keyword>
<dbReference type="GO" id="GO:0003968">
    <property type="term" value="F:RNA-directed RNA polymerase activity"/>
    <property type="evidence" value="ECO:0007669"/>
    <property type="project" value="UniProtKB-KW"/>
</dbReference>
<evidence type="ECO:0000256" key="25">
    <source>
        <dbReference type="ARBA" id="ARBA00047370"/>
    </source>
</evidence>
<evidence type="ECO:0000259" key="27">
    <source>
        <dbReference type="PROSITE" id="PS50526"/>
    </source>
</evidence>
<dbReference type="EMBL" id="BK061763">
    <property type="protein sequence ID" value="DAZ90701.1"/>
    <property type="molecule type" value="Viral_cRNA"/>
</dbReference>
<evidence type="ECO:0000256" key="4">
    <source>
        <dbReference type="ARBA" id="ARBA00012582"/>
    </source>
</evidence>
<keyword evidence="8" id="KW-0808">Transferase</keyword>
<dbReference type="InterPro" id="IPR014023">
    <property type="entry name" value="Mononeg_RNA_pol_cat"/>
</dbReference>
<feature type="domain" description="RdRp catalytic" evidence="27">
    <location>
        <begin position="596"/>
        <end position="781"/>
    </location>
</feature>
<evidence type="ECO:0000256" key="2">
    <source>
        <dbReference type="ARBA" id="ARBA00004328"/>
    </source>
</evidence>
<comment type="catalytic activity">
    <reaction evidence="20">
        <text>a 5'-end (5'-triphosphoguanosine)-(2'-O-methyladenylyl)-adenylyl-cytidylyl-adenosine in mRNA + S-adenosyl-L-methionine = a 5'-end (N(7)-methyl 5'-triphosphoguanosine)-(2'-O-methyladenylyl)-adenylyl-cytidylyl-adenosine in mRNA + S-adenosyl-L-homocysteine</text>
        <dbReference type="Rhea" id="RHEA:65440"/>
        <dbReference type="Rhea" id="RHEA-COMP:16798"/>
        <dbReference type="Rhea" id="RHEA-COMP:16801"/>
        <dbReference type="ChEBI" id="CHEBI:57856"/>
        <dbReference type="ChEBI" id="CHEBI:59789"/>
        <dbReference type="ChEBI" id="CHEBI:156482"/>
        <dbReference type="ChEBI" id="CHEBI:156483"/>
    </reaction>
</comment>
<dbReference type="Pfam" id="PF14318">
    <property type="entry name" value="Mononeg_mRNAcap"/>
    <property type="match status" value="1"/>
</dbReference>
<evidence type="ECO:0000256" key="1">
    <source>
        <dbReference type="ARBA" id="ARBA00004192"/>
    </source>
</evidence>
<name>A0A9N6YJD2_9RHAB</name>
<evidence type="ECO:0000256" key="13">
    <source>
        <dbReference type="ARBA" id="ARBA00022840"/>
    </source>
</evidence>
<keyword evidence="18" id="KW-0511">Multifunctional enzyme</keyword>
<dbReference type="GO" id="GO:0004482">
    <property type="term" value="F:mRNA 5'-cap (guanine-N7-)-methyltransferase activity"/>
    <property type="evidence" value="ECO:0007669"/>
    <property type="project" value="InterPro"/>
</dbReference>
<dbReference type="InterPro" id="IPR026890">
    <property type="entry name" value="Mononeg_mRNAcap"/>
</dbReference>
<dbReference type="GO" id="GO:0030430">
    <property type="term" value="C:host cell cytoplasm"/>
    <property type="evidence" value="ECO:0007669"/>
    <property type="project" value="UniProtKB-SubCell"/>
</dbReference>
<evidence type="ECO:0000259" key="28">
    <source>
        <dbReference type="PROSITE" id="PS51590"/>
    </source>
</evidence>
<evidence type="ECO:0000256" key="15">
    <source>
        <dbReference type="ARBA" id="ARBA00022953"/>
    </source>
</evidence>
<dbReference type="PROSITE" id="PS50526">
    <property type="entry name" value="RDRP_SSRNA_NEG_NONSEG"/>
    <property type="match status" value="1"/>
</dbReference>
<evidence type="ECO:0000256" key="3">
    <source>
        <dbReference type="ARBA" id="ARBA00012494"/>
    </source>
</evidence>
<dbReference type="GO" id="GO:0005524">
    <property type="term" value="F:ATP binding"/>
    <property type="evidence" value="ECO:0007669"/>
    <property type="project" value="UniProtKB-KW"/>
</dbReference>
<dbReference type="GO" id="GO:0044423">
    <property type="term" value="C:virion component"/>
    <property type="evidence" value="ECO:0007669"/>
    <property type="project" value="UniProtKB-KW"/>
</dbReference>
<dbReference type="EC" id="2.7.7.88" evidence="4"/>
<evidence type="ECO:0000313" key="29">
    <source>
        <dbReference type="EMBL" id="DAZ90701.1"/>
    </source>
</evidence>
<evidence type="ECO:0000256" key="8">
    <source>
        <dbReference type="ARBA" id="ARBA00022679"/>
    </source>
</evidence>
<evidence type="ECO:0000256" key="7">
    <source>
        <dbReference type="ARBA" id="ARBA00022664"/>
    </source>
</evidence>
<sequence length="2055" mass="233985">MNFSDLFDDISSEDEEREEIKDEKLMCDLHLNSALNIDALKHANGEDLKYNVHKDKRVKEKLSKAKEASIKIQNCLYPKTKLMLNPLIGAVELKAELVMLDQEDEDVCDDVFDELLESLQSVFENRDFHMDFGRIRSELRDRNIKLPSGLLYRFQTTMNLCLAVSEQLRGGNQIIMDGSPMRSISGFIYSPIRSSGKKDGFLATDGSVVIISLDGVGGITIWEDLLALLDTLGQRICSFISHSVGELIGEKGAIGSKKHKQVLHHFDKALKTLGNPAYKLIGMFETLCVGILLEKNPDAINDPLQLSMNMFNEVQEIIEEYNMPTEETINMFNTLYALLATLDNNQLSNIFCEYRIWGHPYVDIYKGMKKVQDVGCKVKVISPYYPTYMTRIFKEFIVTGHYRKYKSYPRGLCQDRLDNNSYITKQILSNKTIEKYAPGYLIEDWDKVTLQKIFNIPSSYDITHILNDKAISPKLSQLTQAAVEGKQLSSMDGRRGIIAWLMGNTISCNLLLAEISEKGISIEDCVIGMYEKEREMKIEARMFALMSETMRYYFVVTEGLIADHILKFFPQITMKDSLNKLQKRMWTAGTRGSGRYDVNVNIDFSKWNTNMRAELMTPLFREMDKVFGLTDVISRTHEIFTSSMIYSCSGKFQPETCEGKIVENGPMCYRGHLGGMEGLRQKGWTVGTVCLIEQVSRMVGIRYNLMGQGDNQIIKLKMDEKRWRDYEWTEDQKIQEANRLTECFVTTLERVFSEVGLPVKPKECWRSHKLFMYGKSMIMDNDTLAQWQKKLLRSYALSNEGVLTIGGTIGTIATNCMSSCMTMTRPELGYAMFLYLGLWTLRFLTQYHPFTRTKNLLSKREEFKLPNSRGRKSAGVCSFFEFSIIALMIPSACGGSINIPFTSYIIRGFPDPASEAYSWLKLLGESKNRHISSISRNFYSYLQPSVINIEQLAKSPLSINHVKVLSPSLSAKKESTEFLRKNFSYFNNVVSMDEKIQAAYSTSALEDKLITDPVNPLLYSELIQNFPNKVSEDLLSRVKSTRTIKKLAMKCSSTPIIRRIQQGESSFIAYLCWRKGVKGDIFSECATQQVRILRNIGWGRKIQGVTTPHPLEMCVVDCIEGNRCHIPHDYVYVMMSSNGGFTPYLGSSVKNKVSSVGDENVRTEPLLNRIMMLASYANWMKLGQNYKNLIRELGDYYGGSEATNAINDEFNAAGNYAGAVEHRFLTSMMSDGCFINYAPQIGSRVYMSTDNMVTYGRGNTNYTLHFQALFGFFQYMIQKTNISHHGHIHIVCNTCVIPVNDDVPDIGVSDGLLIQAVRGDILSVLGVRVNQKIDLSGTTDITMPQILQTALSVDRLDKRYIRNSLTAYTGLKIAIELVGDSITDTEEMSTGIADLQKFPRIYGKKIYQDELLHYVCLYSIIMSGLYKQLSLNGRGLERVKRYLVDRISHISKDKLASLASMMIGDNLLNPVGHFLVDSIGSMCPISLNEHIYGSRTTLVRKIQSVGTIEYFGHPTVLYLPKNDVSELELSIVYIGHDLLINRSQAMYNSYIEIQSLENMLRSNINNERSIRRTLSAVRILEGSLDRAYKLVNAIVTPKLTLEHTPMIFTSNWETILKRMRPKKTTVEVKADIPTTKSVRAFREISLPTSAIYKWKECLNDVNISKYNIMMGDGTGSTSFAIAEKDEKAIIFPMALFERKDIIPQDLTSLCPKISRLLSNVHNTAMLSIPDDINDPLFVDMLDKFCESFNKEEITLYSDIEMEGGSILKTNNIVKILKIGIRLILKVYIQELHDTHPIFNLRFNDIRLLVSELGNVDYGEVFLMITPGDNHYFHRCDLINTYNRKVRTLDFDAAIELTRQVTENNTYLAELSFNLALRHIDNLGVVLDRNILELDASELLTYLVVYINTHYSFRTESIDISGERRIVPGKRRQLERLFQIILLSTSTEIDQEKLTQLKIMHKKDGHTMTFPYKNGPCLVIGHHTSLGKKDKQVVRCIQCRRDRLFIRKRFICDYEGSMSDVSTELLGFLSRLPISEMIYRCSGTFESGSSIQSEEV</sequence>
<keyword evidence="15" id="KW-0693">Viral RNA replication</keyword>
<keyword evidence="5" id="KW-0696">RNA-directed RNA polymerase</keyword>
<evidence type="ECO:0000256" key="26">
    <source>
        <dbReference type="ARBA" id="ARBA00048548"/>
    </source>
</evidence>
<evidence type="ECO:0000256" key="12">
    <source>
        <dbReference type="ARBA" id="ARBA00022801"/>
    </source>
</evidence>
<keyword evidence="17" id="KW-1035">Host cytoplasm</keyword>
<comment type="catalytic activity">
    <reaction evidence="19">
        <text>a 5'-end triphospho-adenylyl-adenylyl-cytidylyl-adenosine in mRNA + GDP + H(+) = a 5'-end (5'-triphosphoguanosine)-adenylyl-adenylyl-cytidylyl-adenosine in mRNA + diphosphate</text>
        <dbReference type="Rhea" id="RHEA:65436"/>
        <dbReference type="Rhea" id="RHEA-COMP:16797"/>
        <dbReference type="Rhea" id="RHEA-COMP:16799"/>
        <dbReference type="ChEBI" id="CHEBI:15378"/>
        <dbReference type="ChEBI" id="CHEBI:33019"/>
        <dbReference type="ChEBI" id="CHEBI:58189"/>
        <dbReference type="ChEBI" id="CHEBI:156484"/>
        <dbReference type="ChEBI" id="CHEBI:156503"/>
        <dbReference type="EC" id="2.7.7.88"/>
    </reaction>
</comment>
<accession>A0A9N6YJD2</accession>
<dbReference type="Pfam" id="PF00946">
    <property type="entry name" value="Mononeg_RNA_pol"/>
    <property type="match status" value="1"/>
</dbReference>
<keyword evidence="6" id="KW-0489">Methyltransferase</keyword>
<comment type="catalytic activity">
    <reaction evidence="25">
        <text>a 5'-end (5'-triphosphoguanosine)-adenylyl-adenylyl-cytidylyl-adenosine in mRNA + 2 S-adenosyl-L-methionine = a 5'-end (N(7)-methyl 5'-triphosphoguanosine)-(2'-O-methyladenylyl)-adenylyl-cytidylyl-adenosine in mRNA + 2 S-adenosyl-L-homocysteine + H(+)</text>
        <dbReference type="Rhea" id="RHEA:65376"/>
        <dbReference type="Rhea" id="RHEA-COMP:16797"/>
        <dbReference type="Rhea" id="RHEA-COMP:16798"/>
        <dbReference type="ChEBI" id="CHEBI:15378"/>
        <dbReference type="ChEBI" id="CHEBI:57856"/>
        <dbReference type="ChEBI" id="CHEBI:59789"/>
        <dbReference type="ChEBI" id="CHEBI:156483"/>
        <dbReference type="ChEBI" id="CHEBI:156484"/>
        <dbReference type="EC" id="2.1.1.375"/>
    </reaction>
</comment>
<evidence type="ECO:0000256" key="20">
    <source>
        <dbReference type="ARBA" id="ARBA00024499"/>
    </source>
</evidence>
<keyword evidence="11" id="KW-0547">Nucleotide-binding</keyword>
<dbReference type="InterPro" id="IPR025786">
    <property type="entry name" value="Mononega_L_MeTrfase"/>
</dbReference>
<dbReference type="EC" id="2.1.1.375" evidence="21"/>
<protein>
    <recommendedName>
        <fullName evidence="23">Replicase</fullName>
        <ecNumber evidence="21">2.1.1.375</ecNumber>
        <ecNumber evidence="3">2.7.7.48</ecNumber>
        <ecNumber evidence="4">2.7.7.88</ecNumber>
    </recommendedName>
    <alternativeName>
        <fullName evidence="22">Transcriptase</fullName>
    </alternativeName>
</protein>
<evidence type="ECO:0000256" key="16">
    <source>
        <dbReference type="ARBA" id="ARBA00023042"/>
    </source>
</evidence>
<dbReference type="PROSITE" id="PS51590">
    <property type="entry name" value="SAM_MT_MNV_L"/>
    <property type="match status" value="1"/>
</dbReference>
<dbReference type="GO" id="GO:0016787">
    <property type="term" value="F:hydrolase activity"/>
    <property type="evidence" value="ECO:0007669"/>
    <property type="project" value="UniProtKB-KW"/>
</dbReference>
<evidence type="ECO:0000256" key="14">
    <source>
        <dbReference type="ARBA" id="ARBA00022844"/>
    </source>
</evidence>
<evidence type="ECO:0000256" key="24">
    <source>
        <dbReference type="ARBA" id="ARBA00047332"/>
    </source>
</evidence>
<evidence type="ECO:0000256" key="18">
    <source>
        <dbReference type="ARBA" id="ARBA00023268"/>
    </source>
</evidence>
<evidence type="ECO:0000256" key="6">
    <source>
        <dbReference type="ARBA" id="ARBA00022603"/>
    </source>
</evidence>
<feature type="domain" description="Mononegavirus-type SAM-dependent 2'-O-MTase" evidence="28">
    <location>
        <begin position="1642"/>
        <end position="1823"/>
    </location>
</feature>
<keyword evidence="7" id="KW-0507">mRNA processing</keyword>
<dbReference type="EC" id="2.7.7.48" evidence="3"/>
<keyword evidence="13" id="KW-0067">ATP-binding</keyword>
<evidence type="ECO:0000256" key="19">
    <source>
        <dbReference type="ARBA" id="ARBA00024494"/>
    </source>
</evidence>
<keyword evidence="16" id="KW-0506">mRNA capping</keyword>
<keyword evidence="12" id="KW-0378">Hydrolase</keyword>
<evidence type="ECO:0000256" key="9">
    <source>
        <dbReference type="ARBA" id="ARBA00022691"/>
    </source>
</evidence>